<dbReference type="PATRIC" id="fig|1217705.3.peg.2484"/>
<evidence type="ECO:0000313" key="2">
    <source>
        <dbReference type="Proteomes" id="UP000013248"/>
    </source>
</evidence>
<dbReference type="HOGENOM" id="CLU_129768_0_0_6"/>
<sequence>MYSYYKYIDTDGEITLYEFDQEYYCLRSIFVNSSECINTNLSIEQTNFFLPEDNFSESLDMLTPIKKEEFLNFWDQSISKYLKRWNELKNKFKIGEMIETEIVCFYPQGVIVQYDEEFFGFVDYNDCKSVLGASNMYPQQKIKLFVENFDDDNLWVNFSIKSV</sequence>
<dbReference type="InterPro" id="IPR012340">
    <property type="entry name" value="NA-bd_OB-fold"/>
</dbReference>
<reference evidence="1 2" key="1">
    <citation type="submission" date="2013-02" db="EMBL/GenBank/DDBJ databases">
        <title>The Genome Sequence of Acinetobacter sp. ANC 3862.</title>
        <authorList>
            <consortium name="The Broad Institute Genome Sequencing Platform"/>
            <consortium name="The Broad Institute Genome Sequencing Center for Infectious Disease"/>
            <person name="Cerqueira G."/>
            <person name="Feldgarden M."/>
            <person name="Courvalin P."/>
            <person name="Perichon B."/>
            <person name="Grillot-Courvalin C."/>
            <person name="Clermont D."/>
            <person name="Rocha E."/>
            <person name="Yoon E.-J."/>
            <person name="Nemec A."/>
            <person name="Walker B."/>
            <person name="Young S.K."/>
            <person name="Zeng Q."/>
            <person name="Gargeya S."/>
            <person name="Fitzgerald M."/>
            <person name="Haas B."/>
            <person name="Abouelleil A."/>
            <person name="Alvarado L."/>
            <person name="Arachchi H.M."/>
            <person name="Berlin A.M."/>
            <person name="Chapman S.B."/>
            <person name="Dewar J."/>
            <person name="Goldberg J."/>
            <person name="Griggs A."/>
            <person name="Gujja S."/>
            <person name="Hansen M."/>
            <person name="Howarth C."/>
            <person name="Imamovic A."/>
            <person name="Larimer J."/>
            <person name="McCowan C."/>
            <person name="Murphy C."/>
            <person name="Neiman D."/>
            <person name="Pearson M."/>
            <person name="Priest M."/>
            <person name="Roberts A."/>
            <person name="Saif S."/>
            <person name="Shea T."/>
            <person name="Sisk P."/>
            <person name="Sykes S."/>
            <person name="Wortman J."/>
            <person name="Nusbaum C."/>
            <person name="Birren B."/>
        </authorList>
    </citation>
    <scope>NUCLEOTIDE SEQUENCE [LARGE SCALE GENOMIC DNA]</scope>
    <source>
        <strain evidence="1 2">ANC 3862</strain>
    </source>
</reference>
<dbReference type="STRING" id="1217705.F900_02552"/>
<dbReference type="Proteomes" id="UP000013248">
    <property type="component" value="Unassembled WGS sequence"/>
</dbReference>
<dbReference type="SUPFAM" id="SSF50249">
    <property type="entry name" value="Nucleic acid-binding proteins"/>
    <property type="match status" value="1"/>
</dbReference>
<dbReference type="EMBL" id="APRP01000029">
    <property type="protein sequence ID" value="ENW99386.1"/>
    <property type="molecule type" value="Genomic_DNA"/>
</dbReference>
<name>N9N9C2_9GAMM</name>
<evidence type="ECO:0000313" key="1">
    <source>
        <dbReference type="EMBL" id="ENW99386.1"/>
    </source>
</evidence>
<dbReference type="AlphaFoldDB" id="N9N9C2"/>
<gene>
    <name evidence="1" type="ORF">F900_02552</name>
</gene>
<dbReference type="eggNOG" id="COG0539">
    <property type="taxonomic scope" value="Bacteria"/>
</dbReference>
<organism evidence="1 2">
    <name type="scientific">Acinetobacter modestus</name>
    <dbReference type="NCBI Taxonomy" id="1776740"/>
    <lineage>
        <taxon>Bacteria</taxon>
        <taxon>Pseudomonadati</taxon>
        <taxon>Pseudomonadota</taxon>
        <taxon>Gammaproteobacteria</taxon>
        <taxon>Moraxellales</taxon>
        <taxon>Moraxellaceae</taxon>
        <taxon>Acinetobacter</taxon>
    </lineage>
</organism>
<comment type="caution">
    <text evidence="1">The sequence shown here is derived from an EMBL/GenBank/DDBJ whole genome shotgun (WGS) entry which is preliminary data.</text>
</comment>
<protein>
    <recommendedName>
        <fullName evidence="3">S1 motif domain-containing protein</fullName>
    </recommendedName>
</protein>
<proteinExistence type="predicted"/>
<evidence type="ECO:0008006" key="3">
    <source>
        <dbReference type="Google" id="ProtNLM"/>
    </source>
</evidence>
<accession>N9N9C2</accession>